<dbReference type="AlphaFoldDB" id="V4QLF9"/>
<evidence type="ECO:0008006" key="3">
    <source>
        <dbReference type="Google" id="ProtNLM"/>
    </source>
</evidence>
<organism evidence="1 2">
    <name type="scientific">Stutzerimonas chloritidismutans AW-1</name>
    <dbReference type="NCBI Taxonomy" id="1263865"/>
    <lineage>
        <taxon>Bacteria</taxon>
        <taxon>Pseudomonadati</taxon>
        <taxon>Pseudomonadota</taxon>
        <taxon>Gammaproteobacteria</taxon>
        <taxon>Pseudomonadales</taxon>
        <taxon>Pseudomonadaceae</taxon>
        <taxon>Stutzerimonas</taxon>
    </lineage>
</organism>
<accession>V4QLF9</accession>
<dbReference type="PATRIC" id="fig|1263865.4.peg.814"/>
<comment type="caution">
    <text evidence="1">The sequence shown here is derived from an EMBL/GenBank/DDBJ whole genome shotgun (WGS) entry which is preliminary data.</text>
</comment>
<protein>
    <recommendedName>
        <fullName evidence="3">Plasmid replication protein RepB</fullName>
    </recommendedName>
</protein>
<proteinExistence type="predicted"/>
<sequence length="81" mass="8607">MKELFDSGVLASATVEPADGAGWLLKVTKQSGEVVAVTLAAQSSQVKTYNRVNAAMMDAYRIGFRTVAVSLPEDFELAGAR</sequence>
<dbReference type="Proteomes" id="UP000017822">
    <property type="component" value="Unassembled WGS sequence"/>
</dbReference>
<dbReference type="EMBL" id="AOFQ01000011">
    <property type="protein sequence ID" value="ESR00699.1"/>
    <property type="molecule type" value="Genomic_DNA"/>
</dbReference>
<evidence type="ECO:0000313" key="2">
    <source>
        <dbReference type="Proteomes" id="UP000017822"/>
    </source>
</evidence>
<gene>
    <name evidence="1" type="ORF">F753_04160</name>
</gene>
<reference evidence="1 2" key="1">
    <citation type="submission" date="2013-07" db="EMBL/GenBank/DDBJ databases">
        <authorList>
            <person name="Schaap P.J."/>
            <person name="Mehboob F."/>
            <person name="Oosterkamp M.J."/>
            <person name="de Vos W.M."/>
            <person name="Stams A.J.M."/>
            <person name="Koehorst J.J."/>
        </authorList>
    </citation>
    <scope>NUCLEOTIDE SEQUENCE [LARGE SCALE GENOMIC DNA]</scope>
    <source>
        <strain evidence="1 2">AW-1</strain>
    </source>
</reference>
<evidence type="ECO:0000313" key="1">
    <source>
        <dbReference type="EMBL" id="ESR00699.1"/>
    </source>
</evidence>
<name>V4QLF9_STUCH</name>